<evidence type="ECO:0000313" key="12">
    <source>
        <dbReference type="EMBL" id="ADQ80290.1"/>
    </source>
</evidence>
<dbReference type="Gene3D" id="3.30.160.20">
    <property type="match status" value="1"/>
</dbReference>
<dbReference type="PANTHER" id="PTHR11207:SF0">
    <property type="entry name" value="RIBONUCLEASE 3"/>
    <property type="match status" value="1"/>
</dbReference>
<keyword evidence="3 8" id="KW-0507">mRNA processing</keyword>
<dbReference type="OrthoDB" id="9805026at2"/>
<dbReference type="GO" id="GO:0019843">
    <property type="term" value="F:rRNA binding"/>
    <property type="evidence" value="ECO:0007669"/>
    <property type="project" value="UniProtKB-KW"/>
</dbReference>
<feature type="domain" description="RNase III" evidence="11">
    <location>
        <begin position="20"/>
        <end position="146"/>
    </location>
</feature>
<dbReference type="InterPro" id="IPR000999">
    <property type="entry name" value="RNase_III_dom"/>
</dbReference>
<dbReference type="HOGENOM" id="CLU_000907_1_0_10"/>
<reference key="1">
    <citation type="submission" date="2010-11" db="EMBL/GenBank/DDBJ databases">
        <title>The complete genome of Paludibacter propionicigenes DSM 17365.</title>
        <authorList>
            <consortium name="US DOE Joint Genome Institute (JGI-PGF)"/>
            <person name="Lucas S."/>
            <person name="Copeland A."/>
            <person name="Lapidus A."/>
            <person name="Bruce D."/>
            <person name="Goodwin L."/>
            <person name="Pitluck S."/>
            <person name="Kyrpides N."/>
            <person name="Mavromatis K."/>
            <person name="Ivanova N."/>
            <person name="Munk A.C."/>
            <person name="Brettin T."/>
            <person name="Detter J.C."/>
            <person name="Han C."/>
            <person name="Tapia R."/>
            <person name="Land M."/>
            <person name="Hauser L."/>
            <person name="Markowitz V."/>
            <person name="Cheng J.-F."/>
            <person name="Hugenholtz P."/>
            <person name="Woyke T."/>
            <person name="Wu D."/>
            <person name="Gronow S."/>
            <person name="Wellnitz S."/>
            <person name="Brambilla E."/>
            <person name="Klenk H.-P."/>
            <person name="Eisen J.A."/>
        </authorList>
    </citation>
    <scope>NUCLEOTIDE SEQUENCE</scope>
    <source>
        <strain>WB4</strain>
    </source>
</reference>
<feature type="binding site" evidence="8">
    <location>
        <position position="135"/>
    </location>
    <ligand>
        <name>Mg(2+)</name>
        <dbReference type="ChEBI" id="CHEBI:18420"/>
    </ligand>
</feature>
<evidence type="ECO:0000256" key="4">
    <source>
        <dbReference type="ARBA" id="ARBA00022722"/>
    </source>
</evidence>
<dbReference type="GO" id="GO:0006397">
    <property type="term" value="P:mRNA processing"/>
    <property type="evidence" value="ECO:0007669"/>
    <property type="project" value="UniProtKB-UniRule"/>
</dbReference>
<comment type="function">
    <text evidence="8">Digests double-stranded RNA. Involved in the processing of primary rRNA transcript to yield the immediate precursors to the large and small rRNAs (23S and 16S). Processes some mRNAs, and tRNAs when they are encoded in the rRNA operon. Processes pre-crRNA and tracrRNA of type II CRISPR loci if present in the organism.</text>
</comment>
<dbReference type="EC" id="3.1.26.3" evidence="8"/>
<dbReference type="HAMAP" id="MF_00104">
    <property type="entry name" value="RNase_III"/>
    <property type="match status" value="1"/>
</dbReference>
<comment type="cofactor">
    <cofactor evidence="8">
        <name>Mg(2+)</name>
        <dbReference type="ChEBI" id="CHEBI:18420"/>
    </cofactor>
</comment>
<dbReference type="STRING" id="694427.Palpr_2154"/>
<dbReference type="eggNOG" id="COG0571">
    <property type="taxonomic scope" value="Bacteria"/>
</dbReference>
<feature type="region of interest" description="Disordered" evidence="9">
    <location>
        <begin position="255"/>
        <end position="277"/>
    </location>
</feature>
<dbReference type="GO" id="GO:0046872">
    <property type="term" value="F:metal ion binding"/>
    <property type="evidence" value="ECO:0007669"/>
    <property type="project" value="UniProtKB-KW"/>
</dbReference>
<dbReference type="InterPro" id="IPR011907">
    <property type="entry name" value="RNase_III"/>
</dbReference>
<dbReference type="InterPro" id="IPR036389">
    <property type="entry name" value="RNase_III_sf"/>
</dbReference>
<dbReference type="Pfam" id="PF14622">
    <property type="entry name" value="Ribonucleas_3_3"/>
    <property type="match status" value="1"/>
</dbReference>
<comment type="catalytic activity">
    <reaction evidence="1 8">
        <text>Endonucleolytic cleavage to 5'-phosphomonoester.</text>
        <dbReference type="EC" id="3.1.26.3"/>
    </reaction>
</comment>
<feature type="active site" evidence="8">
    <location>
        <position position="66"/>
    </location>
</feature>
<evidence type="ECO:0000313" key="13">
    <source>
        <dbReference type="Proteomes" id="UP000008718"/>
    </source>
</evidence>
<dbReference type="InterPro" id="IPR014720">
    <property type="entry name" value="dsRBD_dom"/>
</dbReference>
<dbReference type="EMBL" id="CP002345">
    <property type="protein sequence ID" value="ADQ80290.1"/>
    <property type="molecule type" value="Genomic_DNA"/>
</dbReference>
<dbReference type="PROSITE" id="PS50142">
    <property type="entry name" value="RNASE_3_2"/>
    <property type="match status" value="1"/>
</dbReference>
<keyword evidence="8" id="KW-0698">rRNA processing</keyword>
<feature type="active site" evidence="8">
    <location>
        <position position="135"/>
    </location>
</feature>
<reference evidence="12 13" key="2">
    <citation type="journal article" date="2011" name="Stand. Genomic Sci.">
        <title>Complete genome sequence of Paludibacter propionicigenes type strain (WB4).</title>
        <authorList>
            <person name="Gronow S."/>
            <person name="Munk C."/>
            <person name="Lapidus A."/>
            <person name="Nolan M."/>
            <person name="Lucas S."/>
            <person name="Hammon N."/>
            <person name="Deshpande S."/>
            <person name="Cheng J.F."/>
            <person name="Tapia R."/>
            <person name="Han C."/>
            <person name="Goodwin L."/>
            <person name="Pitluck S."/>
            <person name="Liolios K."/>
            <person name="Ivanova N."/>
            <person name="Mavromatis K."/>
            <person name="Mikhailova N."/>
            <person name="Pati A."/>
            <person name="Chen A."/>
            <person name="Palaniappan K."/>
            <person name="Land M."/>
            <person name="Hauser L."/>
            <person name="Chang Y.J."/>
            <person name="Jeffries C.D."/>
            <person name="Brambilla E."/>
            <person name="Rohde M."/>
            <person name="Goker M."/>
            <person name="Detter J.C."/>
            <person name="Woyke T."/>
            <person name="Bristow J."/>
            <person name="Eisen J.A."/>
            <person name="Markowitz V."/>
            <person name="Hugenholtz P."/>
            <person name="Kyrpides N.C."/>
            <person name="Klenk H.P."/>
        </authorList>
    </citation>
    <scope>NUCLEOTIDE SEQUENCE [LARGE SCALE GENOMIC DNA]</scope>
    <source>
        <strain evidence="13">DSM 17365 / JCM 13257 / WB4</strain>
    </source>
</reference>
<dbReference type="CDD" id="cd10845">
    <property type="entry name" value="DSRM_RNAse_III_family"/>
    <property type="match status" value="1"/>
</dbReference>
<evidence type="ECO:0000256" key="3">
    <source>
        <dbReference type="ARBA" id="ARBA00022664"/>
    </source>
</evidence>
<evidence type="ECO:0000256" key="8">
    <source>
        <dbReference type="HAMAP-Rule" id="MF_00104"/>
    </source>
</evidence>
<keyword evidence="4 8" id="KW-0540">Nuclease</keyword>
<dbReference type="SMART" id="SM00535">
    <property type="entry name" value="RIBOc"/>
    <property type="match status" value="1"/>
</dbReference>
<dbReference type="AlphaFoldDB" id="E4T6E6"/>
<feature type="binding site" evidence="8">
    <location>
        <position position="132"/>
    </location>
    <ligand>
        <name>Mg(2+)</name>
        <dbReference type="ChEBI" id="CHEBI:18420"/>
    </ligand>
</feature>
<keyword evidence="7 8" id="KW-0694">RNA-binding</keyword>
<dbReference type="GO" id="GO:0008033">
    <property type="term" value="P:tRNA processing"/>
    <property type="evidence" value="ECO:0007669"/>
    <property type="project" value="UniProtKB-KW"/>
</dbReference>
<evidence type="ECO:0000256" key="7">
    <source>
        <dbReference type="ARBA" id="ARBA00022884"/>
    </source>
</evidence>
<dbReference type="GO" id="GO:0010468">
    <property type="term" value="P:regulation of gene expression"/>
    <property type="evidence" value="ECO:0007669"/>
    <property type="project" value="TreeGrafter"/>
</dbReference>
<keyword evidence="13" id="KW-1185">Reference proteome</keyword>
<accession>E4T6E6</accession>
<evidence type="ECO:0000259" key="11">
    <source>
        <dbReference type="PROSITE" id="PS50142"/>
    </source>
</evidence>
<sequence>MIKNILLKIRLLSKARKEPYLLFHKVLGFYPDKIEYYQLAVRHKSVSIPTENGRNLSNERLEFLGDAVLNSVVTDILYRRYKEEREGFLTNTRSKIVKRDSLNKLALEIGLDKLVKVTKYVNAHTNNNIYGNALEALLGAIYLDYGYKKCKKFVEQRLFKSFVNLDKVAENEVNFKSKLIEWCQKNKLETEFILLSETMSGSNKHVFLSGLMIQGQKICEASGMSKKESQQNASRIAFEIIESNPDILKELKSDQNQVPQENMSPPDQAIEFIDIQQ</sequence>
<comment type="subunit">
    <text evidence="8">Homodimer.</text>
</comment>
<dbReference type="SMART" id="SM00358">
    <property type="entry name" value="DSRM"/>
    <property type="match status" value="1"/>
</dbReference>
<evidence type="ECO:0000256" key="2">
    <source>
        <dbReference type="ARBA" id="ARBA00010183"/>
    </source>
</evidence>
<dbReference type="SUPFAM" id="SSF69065">
    <property type="entry name" value="RNase III domain-like"/>
    <property type="match status" value="1"/>
</dbReference>
<protein>
    <recommendedName>
        <fullName evidence="8">Ribonuclease 3</fullName>
        <ecNumber evidence="8">3.1.26.3</ecNumber>
    </recommendedName>
    <alternativeName>
        <fullName evidence="8">Ribonuclease III</fullName>
        <shortName evidence="8">RNase III</shortName>
    </alternativeName>
</protein>
<dbReference type="Proteomes" id="UP000008718">
    <property type="component" value="Chromosome"/>
</dbReference>
<dbReference type="GO" id="GO:0005737">
    <property type="term" value="C:cytoplasm"/>
    <property type="evidence" value="ECO:0007669"/>
    <property type="project" value="UniProtKB-SubCell"/>
</dbReference>
<comment type="subcellular location">
    <subcellularLocation>
        <location evidence="8">Cytoplasm</location>
    </subcellularLocation>
</comment>
<keyword evidence="8" id="KW-0819">tRNA processing</keyword>
<dbReference type="Gene3D" id="1.10.1520.10">
    <property type="entry name" value="Ribonuclease III domain"/>
    <property type="match status" value="1"/>
</dbReference>
<evidence type="ECO:0000256" key="6">
    <source>
        <dbReference type="ARBA" id="ARBA00022801"/>
    </source>
</evidence>
<feature type="compositionally biased region" description="Polar residues" evidence="9">
    <location>
        <begin position="255"/>
        <end position="265"/>
    </location>
</feature>
<dbReference type="PROSITE" id="PS50137">
    <property type="entry name" value="DS_RBD"/>
    <property type="match status" value="1"/>
</dbReference>
<dbReference type="CDD" id="cd00593">
    <property type="entry name" value="RIBOc"/>
    <property type="match status" value="1"/>
</dbReference>
<evidence type="ECO:0000256" key="5">
    <source>
        <dbReference type="ARBA" id="ARBA00022759"/>
    </source>
</evidence>
<gene>
    <name evidence="8" type="primary">rnc</name>
    <name evidence="12" type="ordered locus">Palpr_2154</name>
</gene>
<dbReference type="Pfam" id="PF00035">
    <property type="entry name" value="dsrm"/>
    <property type="match status" value="1"/>
</dbReference>
<dbReference type="NCBIfam" id="TIGR02191">
    <property type="entry name" value="RNaseIII"/>
    <property type="match status" value="1"/>
</dbReference>
<keyword evidence="8" id="KW-0460">Magnesium</keyword>
<dbReference type="GO" id="GO:0006364">
    <property type="term" value="P:rRNA processing"/>
    <property type="evidence" value="ECO:0007669"/>
    <property type="project" value="UniProtKB-UniRule"/>
</dbReference>
<evidence type="ECO:0000256" key="1">
    <source>
        <dbReference type="ARBA" id="ARBA00000109"/>
    </source>
</evidence>
<feature type="domain" description="DRBM" evidence="10">
    <location>
        <begin position="174"/>
        <end position="243"/>
    </location>
</feature>
<evidence type="ECO:0000256" key="9">
    <source>
        <dbReference type="SAM" id="MobiDB-lite"/>
    </source>
</evidence>
<evidence type="ECO:0000259" key="10">
    <source>
        <dbReference type="PROSITE" id="PS50137"/>
    </source>
</evidence>
<dbReference type="KEGG" id="ppn:Palpr_2154"/>
<feature type="binding site" evidence="8">
    <location>
        <position position="62"/>
    </location>
    <ligand>
        <name>Mg(2+)</name>
        <dbReference type="ChEBI" id="CHEBI:18420"/>
    </ligand>
</feature>
<dbReference type="PROSITE" id="PS00517">
    <property type="entry name" value="RNASE_3_1"/>
    <property type="match status" value="1"/>
</dbReference>
<dbReference type="GO" id="GO:0003725">
    <property type="term" value="F:double-stranded RNA binding"/>
    <property type="evidence" value="ECO:0007669"/>
    <property type="project" value="TreeGrafter"/>
</dbReference>
<keyword evidence="8" id="KW-0699">rRNA-binding</keyword>
<dbReference type="RefSeq" id="WP_013445659.1">
    <property type="nucleotide sequence ID" value="NC_014734.1"/>
</dbReference>
<keyword evidence="5 8" id="KW-0255">Endonuclease</keyword>
<proteinExistence type="inferred from homology"/>
<dbReference type="GO" id="GO:0004525">
    <property type="term" value="F:ribonuclease III activity"/>
    <property type="evidence" value="ECO:0007669"/>
    <property type="project" value="UniProtKB-UniRule"/>
</dbReference>
<name>E4T6E6_PALPW</name>
<keyword evidence="6 8" id="KW-0378">Hydrolase</keyword>
<dbReference type="SUPFAM" id="SSF54768">
    <property type="entry name" value="dsRNA-binding domain-like"/>
    <property type="match status" value="1"/>
</dbReference>
<comment type="similarity">
    <text evidence="2">Belongs to the ribonuclease III family.</text>
</comment>
<keyword evidence="8" id="KW-0479">Metal-binding</keyword>
<dbReference type="PANTHER" id="PTHR11207">
    <property type="entry name" value="RIBONUCLEASE III"/>
    <property type="match status" value="1"/>
</dbReference>
<organism evidence="12 13">
    <name type="scientific">Paludibacter propionicigenes (strain DSM 17365 / JCM 13257 / WB4)</name>
    <dbReference type="NCBI Taxonomy" id="694427"/>
    <lineage>
        <taxon>Bacteria</taxon>
        <taxon>Pseudomonadati</taxon>
        <taxon>Bacteroidota</taxon>
        <taxon>Bacteroidia</taxon>
        <taxon>Bacteroidales</taxon>
        <taxon>Paludibacteraceae</taxon>
        <taxon>Paludibacter</taxon>
    </lineage>
</organism>
<keyword evidence="8" id="KW-0963">Cytoplasm</keyword>